<dbReference type="EMBL" id="MU001866">
    <property type="protein sequence ID" value="KAF2795210.1"/>
    <property type="molecule type" value="Genomic_DNA"/>
</dbReference>
<evidence type="ECO:0000313" key="2">
    <source>
        <dbReference type="EMBL" id="KAF2795210.1"/>
    </source>
</evidence>
<dbReference type="AlphaFoldDB" id="A0A6A6XF59"/>
<sequence length="329" mass="35793">MSPSPITDRAPPTVVTNGAPLRSRLPRRLRVVILFVLSLGIQSGLWSSIAPILGNELGAISKTHDDLLRPFAHLAYKVAIIGLGWSLDYDYIDIGALTLITNAPFVYLLTTYYDVSLATVAAFMNIEVISIALPTFLLRPQSKLHDPSAPLRNRFLLNSFQVQTSTSLLAVGVYVVVIWSALKSGVLNTFLIVHFDVRTLEIAHAETPISIAWKTFMAGIAAKTFLLNPSIGAVSGSATPVNPFDAATATLPETVKHNVWFFSRRTRTLIQQTTILSAFLLANTIQRTLTLEGTDLVGGAGYAGVWILATVVCAGWWTWVGDTESDNEL</sequence>
<accession>A0A6A6XF59</accession>
<evidence type="ECO:0000313" key="3">
    <source>
        <dbReference type="Proteomes" id="UP000799757"/>
    </source>
</evidence>
<keyword evidence="1" id="KW-0812">Transmembrane</keyword>
<protein>
    <submittedName>
        <fullName evidence="2">Uncharacterized protein</fullName>
    </submittedName>
</protein>
<dbReference type="Proteomes" id="UP000799757">
    <property type="component" value="Unassembled WGS sequence"/>
</dbReference>
<feature type="transmembrane region" description="Helical" evidence="1">
    <location>
        <begin position="159"/>
        <end position="182"/>
    </location>
</feature>
<reference evidence="2" key="1">
    <citation type="journal article" date="2020" name="Stud. Mycol.">
        <title>101 Dothideomycetes genomes: a test case for predicting lifestyles and emergence of pathogens.</title>
        <authorList>
            <person name="Haridas S."/>
            <person name="Albert R."/>
            <person name="Binder M."/>
            <person name="Bloem J."/>
            <person name="Labutti K."/>
            <person name="Salamov A."/>
            <person name="Andreopoulos B."/>
            <person name="Baker S."/>
            <person name="Barry K."/>
            <person name="Bills G."/>
            <person name="Bluhm B."/>
            <person name="Cannon C."/>
            <person name="Castanera R."/>
            <person name="Culley D."/>
            <person name="Daum C."/>
            <person name="Ezra D."/>
            <person name="Gonzalez J."/>
            <person name="Henrissat B."/>
            <person name="Kuo A."/>
            <person name="Liang C."/>
            <person name="Lipzen A."/>
            <person name="Lutzoni F."/>
            <person name="Magnuson J."/>
            <person name="Mondo S."/>
            <person name="Nolan M."/>
            <person name="Ohm R."/>
            <person name="Pangilinan J."/>
            <person name="Park H.-J."/>
            <person name="Ramirez L."/>
            <person name="Alfaro M."/>
            <person name="Sun H."/>
            <person name="Tritt A."/>
            <person name="Yoshinaga Y."/>
            <person name="Zwiers L.-H."/>
            <person name="Turgeon B."/>
            <person name="Goodwin S."/>
            <person name="Spatafora J."/>
            <person name="Crous P."/>
            <person name="Grigoriev I."/>
        </authorList>
    </citation>
    <scope>NUCLEOTIDE SEQUENCE</scope>
    <source>
        <strain evidence="2">CBS 109.77</strain>
    </source>
</reference>
<feature type="transmembrane region" description="Helical" evidence="1">
    <location>
        <begin position="94"/>
        <end position="113"/>
    </location>
</feature>
<keyword evidence="1" id="KW-0472">Membrane</keyword>
<name>A0A6A6XF59_9PLEO</name>
<keyword evidence="1" id="KW-1133">Transmembrane helix</keyword>
<gene>
    <name evidence="2" type="ORF">K505DRAFT_324230</name>
</gene>
<evidence type="ECO:0000256" key="1">
    <source>
        <dbReference type="SAM" id="Phobius"/>
    </source>
</evidence>
<feature type="transmembrane region" description="Helical" evidence="1">
    <location>
        <begin position="297"/>
        <end position="319"/>
    </location>
</feature>
<keyword evidence="3" id="KW-1185">Reference proteome</keyword>
<organism evidence="2 3">
    <name type="scientific">Melanomma pulvis-pyrius CBS 109.77</name>
    <dbReference type="NCBI Taxonomy" id="1314802"/>
    <lineage>
        <taxon>Eukaryota</taxon>
        <taxon>Fungi</taxon>
        <taxon>Dikarya</taxon>
        <taxon>Ascomycota</taxon>
        <taxon>Pezizomycotina</taxon>
        <taxon>Dothideomycetes</taxon>
        <taxon>Pleosporomycetidae</taxon>
        <taxon>Pleosporales</taxon>
        <taxon>Melanommataceae</taxon>
        <taxon>Melanomma</taxon>
    </lineage>
</organism>
<proteinExistence type="predicted"/>
<feature type="transmembrane region" description="Helical" evidence="1">
    <location>
        <begin position="31"/>
        <end position="50"/>
    </location>
</feature>
<dbReference type="OrthoDB" id="5394254at2759"/>
<feature type="transmembrane region" description="Helical" evidence="1">
    <location>
        <begin position="119"/>
        <end position="138"/>
    </location>
</feature>